<dbReference type="KEGG" id="nei:BG910_00905"/>
<accession>A0A220RZ65</accession>
<dbReference type="RefSeq" id="WP_089035217.1">
    <property type="nucleotide sequence ID" value="NZ_CP022278.1"/>
</dbReference>
<organism evidence="1 2">
    <name type="scientific">Neisseria chenwenguii</name>
    <dbReference type="NCBI Taxonomy" id="1853278"/>
    <lineage>
        <taxon>Bacteria</taxon>
        <taxon>Pseudomonadati</taxon>
        <taxon>Pseudomonadota</taxon>
        <taxon>Betaproteobacteria</taxon>
        <taxon>Neisseriales</taxon>
        <taxon>Neisseriaceae</taxon>
        <taxon>Neisseria</taxon>
    </lineage>
</organism>
<protein>
    <submittedName>
        <fullName evidence="1">Uncharacterized protein</fullName>
    </submittedName>
</protein>
<name>A0A220RZ65_9NEIS</name>
<evidence type="ECO:0000313" key="2">
    <source>
        <dbReference type="Proteomes" id="UP000198238"/>
    </source>
</evidence>
<sequence length="137" mass="15342">MLVLKINRETASPTFSDGLTQCTGLNIDNLAARFFPTLPPSEQHWENAIMTVEDALAPFSEAARSEQVLRIEAGSLQNLAANRKIFRASVEQISQQLSRYGRAAELAENAEIYAEFLIVREFLHHMDFSGAEWADSK</sequence>
<gene>
    <name evidence="1" type="ORF">BG910_00905</name>
</gene>
<evidence type="ECO:0000313" key="1">
    <source>
        <dbReference type="EMBL" id="ASK26494.1"/>
    </source>
</evidence>
<dbReference type="Proteomes" id="UP000198238">
    <property type="component" value="Chromosome"/>
</dbReference>
<keyword evidence="2" id="KW-1185">Reference proteome</keyword>
<proteinExistence type="predicted"/>
<dbReference type="EMBL" id="CP022278">
    <property type="protein sequence ID" value="ASK26494.1"/>
    <property type="molecule type" value="Genomic_DNA"/>
</dbReference>
<dbReference type="AlphaFoldDB" id="A0A220RZ65"/>
<reference evidence="1 2" key="1">
    <citation type="submission" date="2017-06" db="EMBL/GenBank/DDBJ databases">
        <title>Neisseria chenwenguii sp. nov., isolated from the intestinal contents of Tibetan Plateau Pika in Yushu, Qinghai Province, China.</title>
        <authorList>
            <person name="Zhang G."/>
        </authorList>
    </citation>
    <scope>NUCLEOTIDE SEQUENCE [LARGE SCALE GENOMIC DNA]</scope>
    <source>
        <strain evidence="1 2">10023</strain>
    </source>
</reference>